<comment type="catalytic activity">
    <reaction evidence="12">
        <text>L-threonyl-[protein] + ATP = O-phospho-L-threonyl-[protein] + ADP + H(+)</text>
        <dbReference type="Rhea" id="RHEA:46608"/>
        <dbReference type="Rhea" id="RHEA-COMP:11060"/>
        <dbReference type="Rhea" id="RHEA-COMP:11605"/>
        <dbReference type="ChEBI" id="CHEBI:15378"/>
        <dbReference type="ChEBI" id="CHEBI:30013"/>
        <dbReference type="ChEBI" id="CHEBI:30616"/>
        <dbReference type="ChEBI" id="CHEBI:61977"/>
        <dbReference type="ChEBI" id="CHEBI:456216"/>
        <dbReference type="EC" id="2.7.11.1"/>
    </reaction>
</comment>
<keyword evidence="8" id="KW-0067">ATP-binding</keyword>
<feature type="chain" id="PRO_5043025573" description="non-specific serine/threonine protein kinase" evidence="15">
    <location>
        <begin position="21"/>
        <end position="401"/>
    </location>
</feature>
<evidence type="ECO:0000256" key="5">
    <source>
        <dbReference type="ARBA" id="ARBA00022737"/>
    </source>
</evidence>
<evidence type="ECO:0000256" key="11">
    <source>
        <dbReference type="ARBA" id="ARBA00023180"/>
    </source>
</evidence>
<feature type="signal peptide" evidence="15">
    <location>
        <begin position="1"/>
        <end position="20"/>
    </location>
</feature>
<sequence>LHNTTAFLLILCVVFALTSSINSQPAAYATHICLDQSNETANTDYKSNLSVWLESLSSKASQNYSFYNESSNIGIYGLYLCRGDVSNETCQICLSYATQDITTRCASNKSAIIWYYKCMLRYSNVNFIGVASWSPAIIGQNTANQPDFYSLTLLDSLTKRVNVAEKLYDTDNLTVILSEQSVISYGLVQCTRDIDGGLCVQCLNGLKDLAKNCCQAKIGWRILALSCNLRYKNQRFTDQPPATLLQPPPPPQSVPPAQSDTSQVIPLRKRRSIHLTKSNMHARDDDDSGEMHYFDLSTILTATNNFSDLNKLGEGGFGPVYKGKLIDGKEIAVKRLSMKSKQGLEEFKNEVILIIKLQHKSLVRLLGCCSEGHEQILVYEYMANTSFDAFLFDPKKCKELD</sequence>
<evidence type="ECO:0000256" key="2">
    <source>
        <dbReference type="ARBA" id="ARBA00022527"/>
    </source>
</evidence>
<dbReference type="EC" id="2.7.11.1" evidence="1"/>
<dbReference type="Gene3D" id="3.30.200.20">
    <property type="entry name" value="Phosphorylase Kinase, domain 1"/>
    <property type="match status" value="1"/>
</dbReference>
<evidence type="ECO:0000313" key="18">
    <source>
        <dbReference type="EMBL" id="KAK4588122.1"/>
    </source>
</evidence>
<dbReference type="PROSITE" id="PS51473">
    <property type="entry name" value="GNK2"/>
    <property type="match status" value="2"/>
</dbReference>
<dbReference type="Pfam" id="PF01657">
    <property type="entry name" value="Stress-antifung"/>
    <property type="match status" value="2"/>
</dbReference>
<keyword evidence="3" id="KW-0808">Transferase</keyword>
<dbReference type="PANTHER" id="PTHR47973">
    <property type="entry name" value="CYSTEINE-RICH RECEPTOR-LIKE PROTEIN KINASE 3"/>
    <property type="match status" value="1"/>
</dbReference>
<dbReference type="GO" id="GO:0005524">
    <property type="term" value="F:ATP binding"/>
    <property type="evidence" value="ECO:0007669"/>
    <property type="project" value="UniProtKB-KW"/>
</dbReference>
<evidence type="ECO:0000313" key="19">
    <source>
        <dbReference type="Proteomes" id="UP001324115"/>
    </source>
</evidence>
<feature type="domain" description="Gnk2-homologous" evidence="17">
    <location>
        <begin position="27"/>
        <end position="127"/>
    </location>
</feature>
<dbReference type="Pfam" id="PF07714">
    <property type="entry name" value="PK_Tyr_Ser-Thr"/>
    <property type="match status" value="1"/>
</dbReference>
<evidence type="ECO:0000256" key="10">
    <source>
        <dbReference type="ARBA" id="ARBA00023170"/>
    </source>
</evidence>
<dbReference type="InterPro" id="IPR052059">
    <property type="entry name" value="CR_Ser/Thr_kinase"/>
</dbReference>
<dbReference type="InterPro" id="IPR000719">
    <property type="entry name" value="Prot_kinase_dom"/>
</dbReference>
<feature type="non-terminal residue" evidence="18">
    <location>
        <position position="1"/>
    </location>
</feature>
<evidence type="ECO:0000256" key="13">
    <source>
        <dbReference type="ARBA" id="ARBA00048679"/>
    </source>
</evidence>
<dbReference type="InterPro" id="IPR011009">
    <property type="entry name" value="Kinase-like_dom_sf"/>
</dbReference>
<dbReference type="AlphaFoldDB" id="A0AAN7F9H0"/>
<proteinExistence type="predicted"/>
<feature type="region of interest" description="Disordered" evidence="14">
    <location>
        <begin position="239"/>
        <end position="263"/>
    </location>
</feature>
<evidence type="ECO:0000256" key="6">
    <source>
        <dbReference type="ARBA" id="ARBA00022741"/>
    </source>
</evidence>
<keyword evidence="2" id="KW-0723">Serine/threonine-protein kinase</keyword>
<feature type="domain" description="Gnk2-homologous" evidence="17">
    <location>
        <begin position="131"/>
        <end position="236"/>
    </location>
</feature>
<comment type="catalytic activity">
    <reaction evidence="13">
        <text>L-seryl-[protein] + ATP = O-phospho-L-seryl-[protein] + ADP + H(+)</text>
        <dbReference type="Rhea" id="RHEA:17989"/>
        <dbReference type="Rhea" id="RHEA-COMP:9863"/>
        <dbReference type="Rhea" id="RHEA-COMP:11604"/>
        <dbReference type="ChEBI" id="CHEBI:15378"/>
        <dbReference type="ChEBI" id="CHEBI:29999"/>
        <dbReference type="ChEBI" id="CHEBI:30616"/>
        <dbReference type="ChEBI" id="CHEBI:83421"/>
        <dbReference type="ChEBI" id="CHEBI:456216"/>
        <dbReference type="EC" id="2.7.11.1"/>
    </reaction>
</comment>
<evidence type="ECO:0000256" key="15">
    <source>
        <dbReference type="SAM" id="SignalP"/>
    </source>
</evidence>
<evidence type="ECO:0000256" key="14">
    <source>
        <dbReference type="SAM" id="MobiDB-lite"/>
    </source>
</evidence>
<reference evidence="18 19" key="1">
    <citation type="journal article" date="2023" name="G3 (Bethesda)">
        <title>A haplotype-resolved chromosome-scale genome for Quercus rubra L. provides insights into the genetics of adaptive traits for red oak species.</title>
        <authorList>
            <person name="Kapoor B."/>
            <person name="Jenkins J."/>
            <person name="Schmutz J."/>
            <person name="Zhebentyayeva T."/>
            <person name="Kuelheim C."/>
            <person name="Coggeshall M."/>
            <person name="Heim C."/>
            <person name="Lasky J.R."/>
            <person name="Leites L."/>
            <person name="Islam-Faridi N."/>
            <person name="Romero-Severson J."/>
            <person name="DeLeo V.L."/>
            <person name="Lucas S.M."/>
            <person name="Lazic D."/>
            <person name="Gailing O."/>
            <person name="Carlson J."/>
            <person name="Staton M."/>
        </authorList>
    </citation>
    <scope>NUCLEOTIDE SEQUENCE [LARGE SCALE GENOMIC DNA]</scope>
    <source>
        <strain evidence="18">Pseudo-F2</strain>
    </source>
</reference>
<feature type="domain" description="Protein kinase" evidence="16">
    <location>
        <begin position="306"/>
        <end position="401"/>
    </location>
</feature>
<evidence type="ECO:0000256" key="8">
    <source>
        <dbReference type="ARBA" id="ARBA00022840"/>
    </source>
</evidence>
<dbReference type="InterPro" id="IPR002902">
    <property type="entry name" value="GNK2"/>
</dbReference>
<keyword evidence="7" id="KW-0418">Kinase</keyword>
<accession>A0AAN7F9H0</accession>
<evidence type="ECO:0000256" key="4">
    <source>
        <dbReference type="ARBA" id="ARBA00022729"/>
    </source>
</evidence>
<evidence type="ECO:0000259" key="17">
    <source>
        <dbReference type="PROSITE" id="PS51473"/>
    </source>
</evidence>
<keyword evidence="4 15" id="KW-0732">Signal</keyword>
<evidence type="ECO:0000256" key="9">
    <source>
        <dbReference type="ARBA" id="ARBA00023157"/>
    </source>
</evidence>
<keyword evidence="5" id="KW-0677">Repeat</keyword>
<evidence type="ECO:0000256" key="3">
    <source>
        <dbReference type="ARBA" id="ARBA00022679"/>
    </source>
</evidence>
<evidence type="ECO:0000259" key="16">
    <source>
        <dbReference type="PROSITE" id="PS50011"/>
    </source>
</evidence>
<evidence type="ECO:0000256" key="1">
    <source>
        <dbReference type="ARBA" id="ARBA00012513"/>
    </source>
</evidence>
<dbReference type="CDD" id="cd23509">
    <property type="entry name" value="Gnk2-like"/>
    <property type="match status" value="2"/>
</dbReference>
<gene>
    <name evidence="18" type="ORF">RGQ29_019212</name>
</gene>
<dbReference type="InterPro" id="IPR038408">
    <property type="entry name" value="GNK2_sf"/>
</dbReference>
<dbReference type="Gene3D" id="3.30.430.20">
    <property type="entry name" value="Gnk2 domain, C-X8-C-X2-C motif"/>
    <property type="match status" value="2"/>
</dbReference>
<dbReference type="Proteomes" id="UP001324115">
    <property type="component" value="Unassembled WGS sequence"/>
</dbReference>
<dbReference type="InterPro" id="IPR001245">
    <property type="entry name" value="Ser-Thr/Tyr_kinase_cat_dom"/>
</dbReference>
<dbReference type="GO" id="GO:0004674">
    <property type="term" value="F:protein serine/threonine kinase activity"/>
    <property type="evidence" value="ECO:0007669"/>
    <property type="project" value="UniProtKB-KW"/>
</dbReference>
<keyword evidence="11" id="KW-0325">Glycoprotein</keyword>
<keyword evidence="6" id="KW-0547">Nucleotide-binding</keyword>
<keyword evidence="19" id="KW-1185">Reference proteome</keyword>
<keyword evidence="9" id="KW-1015">Disulfide bond</keyword>
<dbReference type="FunFam" id="3.30.200.20:FF:000195">
    <property type="entry name" value="G-type lectin S-receptor-like serine/threonine-protein kinase"/>
    <property type="match status" value="1"/>
</dbReference>
<dbReference type="SUPFAM" id="SSF56112">
    <property type="entry name" value="Protein kinase-like (PK-like)"/>
    <property type="match status" value="1"/>
</dbReference>
<name>A0AAN7F9H0_QUERU</name>
<dbReference type="FunFam" id="3.30.430.20:FF:000009">
    <property type="entry name" value="Cysteine-rich receptor-like protein kinase 28"/>
    <property type="match status" value="1"/>
</dbReference>
<dbReference type="PROSITE" id="PS50011">
    <property type="entry name" value="PROTEIN_KINASE_DOM"/>
    <property type="match status" value="1"/>
</dbReference>
<keyword evidence="10" id="KW-0675">Receptor</keyword>
<evidence type="ECO:0000256" key="7">
    <source>
        <dbReference type="ARBA" id="ARBA00022777"/>
    </source>
</evidence>
<dbReference type="EMBL" id="JAXUIC010000005">
    <property type="protein sequence ID" value="KAK4588122.1"/>
    <property type="molecule type" value="Genomic_DNA"/>
</dbReference>
<comment type="caution">
    <text evidence="18">The sequence shown here is derived from an EMBL/GenBank/DDBJ whole genome shotgun (WGS) entry which is preliminary data.</text>
</comment>
<organism evidence="18 19">
    <name type="scientific">Quercus rubra</name>
    <name type="common">Northern red oak</name>
    <name type="synonym">Quercus borealis</name>
    <dbReference type="NCBI Taxonomy" id="3512"/>
    <lineage>
        <taxon>Eukaryota</taxon>
        <taxon>Viridiplantae</taxon>
        <taxon>Streptophyta</taxon>
        <taxon>Embryophyta</taxon>
        <taxon>Tracheophyta</taxon>
        <taxon>Spermatophyta</taxon>
        <taxon>Magnoliopsida</taxon>
        <taxon>eudicotyledons</taxon>
        <taxon>Gunneridae</taxon>
        <taxon>Pentapetalae</taxon>
        <taxon>rosids</taxon>
        <taxon>fabids</taxon>
        <taxon>Fagales</taxon>
        <taxon>Fagaceae</taxon>
        <taxon>Quercus</taxon>
    </lineage>
</organism>
<protein>
    <recommendedName>
        <fullName evidence="1">non-specific serine/threonine protein kinase</fullName>
        <ecNumber evidence="1">2.7.11.1</ecNumber>
    </recommendedName>
</protein>
<evidence type="ECO:0000256" key="12">
    <source>
        <dbReference type="ARBA" id="ARBA00047899"/>
    </source>
</evidence>